<dbReference type="Pfam" id="PF20765">
    <property type="entry name" value="Phage_tail_terminator_8"/>
    <property type="match status" value="1"/>
</dbReference>
<evidence type="ECO:0000313" key="1">
    <source>
        <dbReference type="EMBL" id="RKD33091.1"/>
    </source>
</evidence>
<sequence>MTFTIEKLIGSIIGVLKEQYPDIQVYSNLSHQSPEIPCFFLSLMPVETENRIGRRLMRKISIDVVFMGERGNQDESSQLTSIADRLDLSLEYIPYETGKLRTYNREWKIDNEELHYQFTVKVTMSYPDDTPLIESLETYKGGVNQYGNK</sequence>
<reference evidence="1 2" key="1">
    <citation type="submission" date="2016-08" db="EMBL/GenBank/DDBJ databases">
        <title>A new outlook on sporulation: Clostridium algidixylanolyticum.</title>
        <authorList>
            <person name="Poppleton D.I."/>
            <person name="Gribaldo S."/>
        </authorList>
    </citation>
    <scope>NUCLEOTIDE SEQUENCE [LARGE SCALE GENOMIC DNA]</scope>
    <source>
        <strain evidence="1 2">SPL73</strain>
    </source>
</reference>
<organism evidence="1 2">
    <name type="scientific">Lacrimispora algidixylanolytica</name>
    <dbReference type="NCBI Taxonomy" id="94868"/>
    <lineage>
        <taxon>Bacteria</taxon>
        <taxon>Bacillati</taxon>
        <taxon>Bacillota</taxon>
        <taxon>Clostridia</taxon>
        <taxon>Lachnospirales</taxon>
        <taxon>Lachnospiraceae</taxon>
        <taxon>Lacrimispora</taxon>
    </lineage>
</organism>
<proteinExistence type="predicted"/>
<protein>
    <submittedName>
        <fullName evidence="1">Uncharacterized protein</fullName>
    </submittedName>
</protein>
<keyword evidence="2" id="KW-1185">Reference proteome</keyword>
<dbReference type="EMBL" id="MCIA01000008">
    <property type="protein sequence ID" value="RKD33091.1"/>
    <property type="molecule type" value="Genomic_DNA"/>
</dbReference>
<dbReference type="OrthoDB" id="2063617at2"/>
<dbReference type="InterPro" id="IPR049254">
    <property type="entry name" value="Phage_tail_terminator"/>
</dbReference>
<dbReference type="Proteomes" id="UP000284277">
    <property type="component" value="Unassembled WGS sequence"/>
</dbReference>
<accession>A0A419T6I7</accession>
<dbReference type="RefSeq" id="WP_120196102.1">
    <property type="nucleotide sequence ID" value="NZ_MCIA01000008.1"/>
</dbReference>
<comment type="caution">
    <text evidence="1">The sequence shown here is derived from an EMBL/GenBank/DDBJ whole genome shotgun (WGS) entry which is preliminary data.</text>
</comment>
<gene>
    <name evidence="1" type="ORF">BET01_15875</name>
</gene>
<dbReference type="AlphaFoldDB" id="A0A419T6I7"/>
<evidence type="ECO:0000313" key="2">
    <source>
        <dbReference type="Proteomes" id="UP000284277"/>
    </source>
</evidence>
<name>A0A419T6I7_9FIRM</name>